<dbReference type="Proteomes" id="UP000192610">
    <property type="component" value="Unassembled WGS sequence"/>
</dbReference>
<dbReference type="STRING" id="354355.SAMN05660816_01054"/>
<evidence type="ECO:0000313" key="1">
    <source>
        <dbReference type="EMBL" id="OQP46910.1"/>
    </source>
</evidence>
<sequence length="730" mass="84167">MAVGTGIILACAGDWDDGSRLNFTPDVFADRSYSPFFYAPESFYGFGYDNKHDTRFNESNVTDWATYLGSSTPRTELEYLLQKATEGSIDSAAGYAAGKLKILPGSMQSFQLLNKGEKKTIAFLTYLSLAKKTEVFAVNNLEYEWDYDSKKKNPYYNAKPLNSKLQQEYTQAKDPFLKQRYWFQLERSYFFNDSAQKAISFFESNEKVFPKNELYYRTMAYAAGAYYKLKNYTKANYYYSKVYDGSNALKTVAHYSFHPQEEADWKATLALCANNEEKITLWQMLGVFYEDEYRSIQEIYALNPRSEKLNLLLTRAVNQIEETLNLNSHKYDGSDTSKNKVIALINRIAQANNTNRPAMWHMATGYLYMHNEKYQQAAACYAQAEKRLSKEQGEKEQLRVFKLINTISSAPKADAKLEKAILPDLEWLLDDHIKKEVRTQGATDWIKGSLAKMYNNQNESIKAICFENDCVYYTNDKNIEALKSFLNKPNKTPYELLVSKQYALKMEDLLEYQAIQVTYTNNLNEAISKMEEAVSKAGTGTVNIELQGNPFNGRLQDCHDCDHEAPQKIKYNKLSLLKKMKDMQDKIKAGTDVYTNAMLLANAFYNITWYGNARAFYDCNVYQCYSSDAPHVVSPPGNMQPAIKYYTLALSVAKTDEQKAKCHFMLAKCERNEYYDGKVVNNKDSMYSPDNRPDFLAWEGFKTLKTKYSNTQFYKEAIKECGYFRTYTRK</sequence>
<keyword evidence="2" id="KW-1185">Reference proteome</keyword>
<gene>
    <name evidence="1" type="ORF">A4H97_05155</name>
</gene>
<name>A0A1V9EL83_9BACT</name>
<accession>A0A1V9EL83</accession>
<organism evidence="1 2">
    <name type="scientific">Niastella yeongjuensis</name>
    <dbReference type="NCBI Taxonomy" id="354355"/>
    <lineage>
        <taxon>Bacteria</taxon>
        <taxon>Pseudomonadati</taxon>
        <taxon>Bacteroidota</taxon>
        <taxon>Chitinophagia</taxon>
        <taxon>Chitinophagales</taxon>
        <taxon>Chitinophagaceae</taxon>
        <taxon>Niastella</taxon>
    </lineage>
</organism>
<protein>
    <recommendedName>
        <fullName evidence="3">Tetratricopeptide repeat protein</fullName>
    </recommendedName>
</protein>
<comment type="caution">
    <text evidence="1">The sequence shown here is derived from an EMBL/GenBank/DDBJ whole genome shotgun (WGS) entry which is preliminary data.</text>
</comment>
<dbReference type="EMBL" id="LVXG01000023">
    <property type="protein sequence ID" value="OQP46910.1"/>
    <property type="molecule type" value="Genomic_DNA"/>
</dbReference>
<proteinExistence type="predicted"/>
<reference evidence="2" key="1">
    <citation type="submission" date="2016-04" db="EMBL/GenBank/DDBJ databases">
        <authorList>
            <person name="Chen L."/>
            <person name="Zhuang W."/>
            <person name="Wang G."/>
        </authorList>
    </citation>
    <scope>NUCLEOTIDE SEQUENCE [LARGE SCALE GENOMIC DNA]</scope>
    <source>
        <strain evidence="2">17621</strain>
    </source>
</reference>
<dbReference type="AlphaFoldDB" id="A0A1V9EL83"/>
<evidence type="ECO:0008006" key="3">
    <source>
        <dbReference type="Google" id="ProtNLM"/>
    </source>
</evidence>
<evidence type="ECO:0000313" key="2">
    <source>
        <dbReference type="Proteomes" id="UP000192610"/>
    </source>
</evidence>